<dbReference type="InterPro" id="IPR010155">
    <property type="entry name" value="CRISPR-assoc_prot_Cas5d"/>
</dbReference>
<reference evidence="3 4" key="1">
    <citation type="submission" date="2017-09" db="EMBL/GenBank/DDBJ databases">
        <title>Bacterial strain isolated from the female urinary microbiota.</title>
        <authorList>
            <person name="Thomas-White K."/>
            <person name="Kumar N."/>
            <person name="Forster S."/>
            <person name="Putonti C."/>
            <person name="Lawley T."/>
            <person name="Wolfe A.J."/>
        </authorList>
    </citation>
    <scope>NUCLEOTIDE SEQUENCE [LARGE SCALE GENOMIC DNA]</scope>
    <source>
        <strain evidence="3 4">UMB0204</strain>
    </source>
</reference>
<dbReference type="Gene3D" id="3.30.70.2660">
    <property type="match status" value="1"/>
</dbReference>
<dbReference type="AlphaFoldDB" id="A0A2N6UHY7"/>
<keyword evidence="2" id="KW-0378">Hydrolase</keyword>
<dbReference type="Proteomes" id="UP000235658">
    <property type="component" value="Unassembled WGS sequence"/>
</dbReference>
<comment type="similarity">
    <text evidence="2">Belongs to the CRISPR-associated protein Cas5 family. Subtype I-C/Dvulg subfamily.</text>
</comment>
<keyword evidence="2" id="KW-0540">Nuclease</keyword>
<comment type="caution">
    <text evidence="3">The sequence shown here is derived from an EMBL/GenBank/DDBJ whole genome shotgun (WGS) entry which is preliminary data.</text>
</comment>
<dbReference type="GeneID" id="84578846"/>
<dbReference type="InterPro" id="IPR021124">
    <property type="entry name" value="CRISPR-assoc_prot_Cas5"/>
</dbReference>
<keyword evidence="2" id="KW-0255">Endonuclease</keyword>
<accession>A0A2N6UHY7</accession>
<dbReference type="RefSeq" id="WP_102198222.1">
    <property type="nucleotide sequence ID" value="NZ_PNHP01000004.1"/>
</dbReference>
<evidence type="ECO:0000256" key="2">
    <source>
        <dbReference type="PIRNR" id="PIRNR029950"/>
    </source>
</evidence>
<dbReference type="GO" id="GO:0004519">
    <property type="term" value="F:endonuclease activity"/>
    <property type="evidence" value="ECO:0007669"/>
    <property type="project" value="UniProtKB-UniRule"/>
</dbReference>
<dbReference type="EMBL" id="PNHP01000004">
    <property type="protein sequence ID" value="PMC81175.1"/>
    <property type="molecule type" value="Genomic_DNA"/>
</dbReference>
<gene>
    <name evidence="3" type="primary">cas5c</name>
    <name evidence="3" type="ORF">CJ192_06575</name>
</gene>
<protein>
    <recommendedName>
        <fullName evidence="2">pre-crRNA processing endonuclease</fullName>
        <ecNumber evidence="2">3.1.-.-</ecNumber>
    </recommendedName>
</protein>
<keyword evidence="1 2" id="KW-0051">Antiviral defense</keyword>
<evidence type="ECO:0000313" key="4">
    <source>
        <dbReference type="Proteomes" id="UP000235658"/>
    </source>
</evidence>
<keyword evidence="2" id="KW-0694">RNA-binding</keyword>
<evidence type="ECO:0000256" key="1">
    <source>
        <dbReference type="ARBA" id="ARBA00023118"/>
    </source>
</evidence>
<dbReference type="GO" id="GO:0043571">
    <property type="term" value="P:maintenance of CRISPR repeat elements"/>
    <property type="evidence" value="ECO:0007669"/>
    <property type="project" value="UniProtKB-UniRule"/>
</dbReference>
<dbReference type="Pfam" id="PF09704">
    <property type="entry name" value="Cas_Cas5d"/>
    <property type="match status" value="1"/>
</dbReference>
<sequence>MEKSKYFYAKVYGPRALWTSPESKGGGEKLTYQVPTREALRGIIDANYFKPTIKNEIDEIRIMKKIETYSVGTRLLINGNSSDLSNYTYLTDVCYYVKFHFEWNYNREDLKNDRNMRKHEEITERSLKRGGRRPIFLGVSECMGYIEKLDKNEYENDIGYYDETNLSFGLMFNGFIYPNKNEEKLKSTFTHIEMKKGRISFIKAEECKIINELNGYNFKISNKIKSVDEELSEYGRKI</sequence>
<dbReference type="GO" id="GO:0051607">
    <property type="term" value="P:defense response to virus"/>
    <property type="evidence" value="ECO:0007669"/>
    <property type="project" value="UniProtKB-UniRule"/>
</dbReference>
<name>A0A2N6UHY7_9FIRM</name>
<dbReference type="EC" id="3.1.-.-" evidence="2"/>
<dbReference type="NCBIfam" id="TIGR01876">
    <property type="entry name" value="cas_Cas5d"/>
    <property type="match status" value="1"/>
</dbReference>
<dbReference type="NCBIfam" id="TIGR02593">
    <property type="entry name" value="CRISPR_cas5"/>
    <property type="match status" value="1"/>
</dbReference>
<proteinExistence type="inferred from homology"/>
<comment type="function">
    <text evidence="2">CRISPR (clustered regularly interspaced short palindromic repeat) is an adaptive immune system that provides protection against mobile genetic elements (viruses, transposable elements and conjugative plasmids). CRISPR clusters contain spacers, sequences complementary to antecedent mobile elements, and target invading nucleic acids. CRISPR clusters are transcribed and processed into CRISPR RNA (crRNA).</text>
</comment>
<organism evidence="3 4">
    <name type="scientific">Anaerococcus hydrogenalis</name>
    <dbReference type="NCBI Taxonomy" id="33029"/>
    <lineage>
        <taxon>Bacteria</taxon>
        <taxon>Bacillati</taxon>
        <taxon>Bacillota</taxon>
        <taxon>Tissierellia</taxon>
        <taxon>Tissierellales</taxon>
        <taxon>Peptoniphilaceae</taxon>
        <taxon>Anaerococcus</taxon>
    </lineage>
</organism>
<dbReference type="InterPro" id="IPR013422">
    <property type="entry name" value="CRISPR-assoc_prot_Cas5_N"/>
</dbReference>
<dbReference type="PIRSF" id="PIRSF029950">
    <property type="entry name" value="Cas_CT1134"/>
    <property type="match status" value="1"/>
</dbReference>
<evidence type="ECO:0000313" key="3">
    <source>
        <dbReference type="EMBL" id="PMC81175.1"/>
    </source>
</evidence>
<dbReference type="GO" id="GO:0003723">
    <property type="term" value="F:RNA binding"/>
    <property type="evidence" value="ECO:0007669"/>
    <property type="project" value="UniProtKB-UniRule"/>
</dbReference>
<dbReference type="GO" id="GO:0016787">
    <property type="term" value="F:hydrolase activity"/>
    <property type="evidence" value="ECO:0007669"/>
    <property type="project" value="UniProtKB-KW"/>
</dbReference>